<comment type="caution">
    <text evidence="2">The sequence shown here is derived from an EMBL/GenBank/DDBJ whole genome shotgun (WGS) entry which is preliminary data.</text>
</comment>
<sequence length="476" mass="51381">MAGAPAMGTCRTGTLVVTSTARRSDSVWLVGHSVAVMASSGFARLSRKHGIKIGAVSLCSVEEVALAVGEIIGHSCVKSTARMNRAVVLFLDKVEQPATRVTLSNVPPFISDDFLIKELSRHGKVVSPIKKVLSGCKSHRRQLFMILNNKTEEFNYRFMVRVDDFDYALFATTSFMKCFGCGEEGHAAVTAADHGRPIAAVWRPVAAVRRSDASARPVAAVRLQTGTAARDGAIETSGSEGAAGAQLDGDNIEVSGERESGTGGSSEVVVEMTDLEIDIVELETLSDSRGNRGYIEVLKSKKLALAKLLDTKVQGALVRSRVQNITEMDAPSSFFFGLEKKHGRKKEPLVYGTRLDVCSGATPRLMTALCRTGTLVLEQLIDIAGPALMDSRAVGSILGIQSARIADRILDLWRQRLSGKEKSLLMDYTQGNAKPNHRDPFPEVHMNPQLEELSGPLLKKNSACTQLTEKLSTTPA</sequence>
<evidence type="ECO:0000313" key="3">
    <source>
        <dbReference type="Proteomes" id="UP000693946"/>
    </source>
</evidence>
<feature type="region of interest" description="Disordered" evidence="1">
    <location>
        <begin position="231"/>
        <end position="266"/>
    </location>
</feature>
<reference evidence="2 3" key="1">
    <citation type="journal article" date="2021" name="Sci. Rep.">
        <title>Chromosome anchoring in Senegalese sole (Solea senegalensis) reveals sex-associated markers and genome rearrangements in flatfish.</title>
        <authorList>
            <person name="Guerrero-Cozar I."/>
            <person name="Gomez-Garrido J."/>
            <person name="Berbel C."/>
            <person name="Martinez-Blanch J.F."/>
            <person name="Alioto T."/>
            <person name="Claros M.G."/>
            <person name="Gagnaire P.A."/>
            <person name="Manchado M."/>
        </authorList>
    </citation>
    <scope>NUCLEOTIDE SEQUENCE [LARGE SCALE GENOMIC DNA]</scope>
    <source>
        <strain evidence="2">Sse05_10M</strain>
    </source>
</reference>
<keyword evidence="3" id="KW-1185">Reference proteome</keyword>
<accession>A0AAV6PYY4</accession>
<organism evidence="2 3">
    <name type="scientific">Solea senegalensis</name>
    <name type="common">Senegalese sole</name>
    <dbReference type="NCBI Taxonomy" id="28829"/>
    <lineage>
        <taxon>Eukaryota</taxon>
        <taxon>Metazoa</taxon>
        <taxon>Chordata</taxon>
        <taxon>Craniata</taxon>
        <taxon>Vertebrata</taxon>
        <taxon>Euteleostomi</taxon>
        <taxon>Actinopterygii</taxon>
        <taxon>Neopterygii</taxon>
        <taxon>Teleostei</taxon>
        <taxon>Neoteleostei</taxon>
        <taxon>Acanthomorphata</taxon>
        <taxon>Carangaria</taxon>
        <taxon>Pleuronectiformes</taxon>
        <taxon>Pleuronectoidei</taxon>
        <taxon>Soleidae</taxon>
        <taxon>Solea</taxon>
    </lineage>
</organism>
<dbReference type="Proteomes" id="UP000693946">
    <property type="component" value="Linkage Group LG8"/>
</dbReference>
<name>A0AAV6PYY4_SOLSE</name>
<protein>
    <submittedName>
        <fullName evidence="2">Uncharacterized protein</fullName>
    </submittedName>
</protein>
<dbReference type="AlphaFoldDB" id="A0AAV6PYY4"/>
<evidence type="ECO:0000313" key="2">
    <source>
        <dbReference type="EMBL" id="KAG7478859.1"/>
    </source>
</evidence>
<proteinExistence type="predicted"/>
<gene>
    <name evidence="2" type="ORF">JOB18_010430</name>
</gene>
<dbReference type="EMBL" id="JAGKHQ010000020">
    <property type="protein sequence ID" value="KAG7478859.1"/>
    <property type="molecule type" value="Genomic_DNA"/>
</dbReference>
<evidence type="ECO:0000256" key="1">
    <source>
        <dbReference type="SAM" id="MobiDB-lite"/>
    </source>
</evidence>